<dbReference type="Proteomes" id="UP000178065">
    <property type="component" value="Unassembled WGS sequence"/>
</dbReference>
<proteinExistence type="predicted"/>
<sequence>MIIAVASILLITLGVWLVNRILPFQVCPICAGVSGTWLWMLVAYFLGFQINLLVPAILMGGSIVGIAYQVDKRLSAGSSQLLFKSLFIPAGFFSVWALLTFAWAWLAAGIAISVAVLAVFLLLLKIPLKQEQQKVKELEEKMKDCC</sequence>
<comment type="caution">
    <text evidence="2">The sequence shown here is derived from an EMBL/GenBank/DDBJ whole genome shotgun (WGS) entry which is preliminary data.</text>
</comment>
<keyword evidence="1" id="KW-1133">Transmembrane helix</keyword>
<accession>A0A1G2QVI4</accession>
<reference evidence="2 3" key="1">
    <citation type="journal article" date="2016" name="Nat. Commun.">
        <title>Thousands of microbial genomes shed light on interconnected biogeochemical processes in an aquifer system.</title>
        <authorList>
            <person name="Anantharaman K."/>
            <person name="Brown C.T."/>
            <person name="Hug L.A."/>
            <person name="Sharon I."/>
            <person name="Castelle C.J."/>
            <person name="Probst A.J."/>
            <person name="Thomas B.C."/>
            <person name="Singh A."/>
            <person name="Wilkins M.J."/>
            <person name="Karaoz U."/>
            <person name="Brodie E.L."/>
            <person name="Williams K.H."/>
            <person name="Hubbard S.S."/>
            <person name="Banfield J.F."/>
        </authorList>
    </citation>
    <scope>NUCLEOTIDE SEQUENCE [LARGE SCALE GENOMIC DNA]</scope>
</reference>
<keyword evidence="1" id="KW-0472">Membrane</keyword>
<organism evidence="2 3">
    <name type="scientific">Candidatus Wildermuthbacteria bacterium RIFCSPHIGHO2_01_FULL_49_22b</name>
    <dbReference type="NCBI Taxonomy" id="1802448"/>
    <lineage>
        <taxon>Bacteria</taxon>
        <taxon>Candidatus Wildermuthiibacteriota</taxon>
    </lineage>
</organism>
<evidence type="ECO:0000313" key="2">
    <source>
        <dbReference type="EMBL" id="OHA64624.1"/>
    </source>
</evidence>
<evidence type="ECO:0000313" key="3">
    <source>
        <dbReference type="Proteomes" id="UP000178065"/>
    </source>
</evidence>
<feature type="transmembrane region" description="Helical" evidence="1">
    <location>
        <begin position="81"/>
        <end position="99"/>
    </location>
</feature>
<gene>
    <name evidence="2" type="ORF">A2672_02905</name>
</gene>
<keyword evidence="1" id="KW-0812">Transmembrane</keyword>
<protein>
    <submittedName>
        <fullName evidence="2">Uncharacterized protein</fullName>
    </submittedName>
</protein>
<feature type="transmembrane region" description="Helical" evidence="1">
    <location>
        <begin position="105"/>
        <end position="124"/>
    </location>
</feature>
<evidence type="ECO:0000256" key="1">
    <source>
        <dbReference type="SAM" id="Phobius"/>
    </source>
</evidence>
<dbReference type="EMBL" id="MHTT01000031">
    <property type="protein sequence ID" value="OHA64624.1"/>
    <property type="molecule type" value="Genomic_DNA"/>
</dbReference>
<dbReference type="AlphaFoldDB" id="A0A1G2QVI4"/>
<dbReference type="STRING" id="1802448.A2672_02905"/>
<name>A0A1G2QVI4_9BACT</name>
<feature type="transmembrane region" description="Helical" evidence="1">
    <location>
        <begin position="36"/>
        <end position="69"/>
    </location>
</feature>